<reference evidence="5 6" key="1">
    <citation type="submission" date="2024-02" db="EMBL/GenBank/DDBJ databases">
        <title>De novo assembly and annotation of 12 fungi associated with fruit tree decline syndrome in Ontario, Canada.</title>
        <authorList>
            <person name="Sulman M."/>
            <person name="Ellouze W."/>
            <person name="Ilyukhin E."/>
        </authorList>
    </citation>
    <scope>NUCLEOTIDE SEQUENCE [LARGE SCALE GENOMIC DNA]</scope>
    <source>
        <strain evidence="5 6">M97-236</strain>
    </source>
</reference>
<dbReference type="PANTHER" id="PTHR43098:SF5">
    <property type="entry name" value="DUAL-FUNCTIONAL MONOOXYGENASE_METHYLTRANSFERASE PSOF"/>
    <property type="match status" value="1"/>
</dbReference>
<keyword evidence="4" id="KW-0560">Oxidoreductase</keyword>
<dbReference type="SUPFAM" id="SSF51905">
    <property type="entry name" value="FAD/NAD(P)-binding domain"/>
    <property type="match status" value="3"/>
</dbReference>
<evidence type="ECO:0000313" key="6">
    <source>
        <dbReference type="Proteomes" id="UP001521222"/>
    </source>
</evidence>
<keyword evidence="6" id="KW-1185">Reference proteome</keyword>
<keyword evidence="1" id="KW-0285">Flavoprotein</keyword>
<evidence type="ECO:0008006" key="7">
    <source>
        <dbReference type="Google" id="ProtNLM"/>
    </source>
</evidence>
<dbReference type="InterPro" id="IPR020946">
    <property type="entry name" value="Flavin_mOase-like"/>
</dbReference>
<protein>
    <recommendedName>
        <fullName evidence="7">Cyclohexanone monooxygenase</fullName>
    </recommendedName>
</protein>
<dbReference type="Pfam" id="PF00743">
    <property type="entry name" value="FMO-like"/>
    <property type="match status" value="1"/>
</dbReference>
<dbReference type="Proteomes" id="UP001521222">
    <property type="component" value="Unassembled WGS sequence"/>
</dbReference>
<dbReference type="EMBL" id="JAKIXB020000003">
    <property type="protein sequence ID" value="KAL1609422.1"/>
    <property type="molecule type" value="Genomic_DNA"/>
</dbReference>
<sequence length="486" mass="55526">MSDTETYLYRYSWDLEDLRSYPWSTYYIYQPEILAYLQHVTEKYDLRRHMRFDTALTSAEWDDSTRRWNVTTSTGTSFSTRYLISALGLLSRQHYPEFEGIHTFDGEIHHTGNWAEGIDLRGKRVGVIGNGSTGVQVITAIAKNVSKLVCFQRNPQYSVPSGQGPVTEEYREAVNRDYPKIWKDVKDKSAFGFGFQETNRKTFSVSKEERDEIYEQAWQKGGGFRFMFETFGDIAVDEAANNAASDFIKRKIMAMVRDPEKARKLIPTQLYARRPICDAGYFEQFNRDNVEIVSLQETPIVKFTPKGIVTSDGVEEELDVVIFATGFDAVDGNYTRIAIRGRDGETLKDRWQHRGSTSYLGLSVPNFPNLFMVLGPYGPFCNVPPAIESQVEFISDIIDEAERRAKEAKCSNGLIIASTEAAEDEWTKTCDKLSADSLFRKTDSWIIGSNVPDKRHLLPFYFAGISAYRKVLRDVVQNDYKGFLLV</sequence>
<dbReference type="InterPro" id="IPR050775">
    <property type="entry name" value="FAD-binding_Monooxygenases"/>
</dbReference>
<evidence type="ECO:0000313" key="5">
    <source>
        <dbReference type="EMBL" id="KAL1609422.1"/>
    </source>
</evidence>
<dbReference type="InterPro" id="IPR036188">
    <property type="entry name" value="FAD/NAD-bd_sf"/>
</dbReference>
<proteinExistence type="predicted"/>
<keyword evidence="3" id="KW-0521">NADP</keyword>
<evidence type="ECO:0000256" key="2">
    <source>
        <dbReference type="ARBA" id="ARBA00022827"/>
    </source>
</evidence>
<evidence type="ECO:0000256" key="1">
    <source>
        <dbReference type="ARBA" id="ARBA00022630"/>
    </source>
</evidence>
<comment type="caution">
    <text evidence="5">The sequence shown here is derived from an EMBL/GenBank/DDBJ whole genome shotgun (WGS) entry which is preliminary data.</text>
</comment>
<gene>
    <name evidence="5" type="ORF">SLS59_000926</name>
</gene>
<dbReference type="PANTHER" id="PTHR43098">
    <property type="entry name" value="L-ORNITHINE N(5)-MONOOXYGENASE-RELATED"/>
    <property type="match status" value="1"/>
</dbReference>
<accession>A0ABR3RYD9</accession>
<dbReference type="Gene3D" id="3.50.50.60">
    <property type="entry name" value="FAD/NAD(P)-binding domain"/>
    <property type="match status" value="2"/>
</dbReference>
<organism evidence="5 6">
    <name type="scientific">Nothophoma quercina</name>
    <dbReference type="NCBI Taxonomy" id="749835"/>
    <lineage>
        <taxon>Eukaryota</taxon>
        <taxon>Fungi</taxon>
        <taxon>Dikarya</taxon>
        <taxon>Ascomycota</taxon>
        <taxon>Pezizomycotina</taxon>
        <taxon>Dothideomycetes</taxon>
        <taxon>Pleosporomycetidae</taxon>
        <taxon>Pleosporales</taxon>
        <taxon>Pleosporineae</taxon>
        <taxon>Didymellaceae</taxon>
        <taxon>Nothophoma</taxon>
    </lineage>
</organism>
<name>A0ABR3RYD9_9PLEO</name>
<evidence type="ECO:0000256" key="4">
    <source>
        <dbReference type="ARBA" id="ARBA00023002"/>
    </source>
</evidence>
<evidence type="ECO:0000256" key="3">
    <source>
        <dbReference type="ARBA" id="ARBA00022857"/>
    </source>
</evidence>
<keyword evidence="2" id="KW-0274">FAD</keyword>